<gene>
    <name evidence="1" type="ORF">BG006_003744</name>
</gene>
<keyword evidence="2" id="KW-1185">Reference proteome</keyword>
<comment type="caution">
    <text evidence="1">The sequence shown here is derived from an EMBL/GenBank/DDBJ whole genome shotgun (WGS) entry which is preliminary data.</text>
</comment>
<feature type="non-terminal residue" evidence="1">
    <location>
        <position position="1"/>
    </location>
</feature>
<reference evidence="1" key="1">
    <citation type="journal article" date="2020" name="Fungal Divers.">
        <title>Resolving the Mortierellaceae phylogeny through synthesis of multi-gene phylogenetics and phylogenomics.</title>
        <authorList>
            <person name="Vandepol N."/>
            <person name="Liber J."/>
            <person name="Desiro A."/>
            <person name="Na H."/>
            <person name="Kennedy M."/>
            <person name="Barry K."/>
            <person name="Grigoriev I.V."/>
            <person name="Miller A.N."/>
            <person name="O'Donnell K."/>
            <person name="Stajich J.E."/>
            <person name="Bonito G."/>
        </authorList>
    </citation>
    <scope>NUCLEOTIDE SEQUENCE</scope>
    <source>
        <strain evidence="1">NVP1</strain>
    </source>
</reference>
<dbReference type="EMBL" id="JAAAUY010002078">
    <property type="protein sequence ID" value="KAF9315464.1"/>
    <property type="molecule type" value="Genomic_DNA"/>
</dbReference>
<accession>A0A9P5VG64</accession>
<name>A0A9P5VG64_9FUNG</name>
<evidence type="ECO:0000313" key="1">
    <source>
        <dbReference type="EMBL" id="KAF9315464.1"/>
    </source>
</evidence>
<proteinExistence type="predicted"/>
<protein>
    <submittedName>
        <fullName evidence="1">Uncharacterized protein</fullName>
    </submittedName>
</protein>
<organism evidence="1 2">
    <name type="scientific">Podila minutissima</name>
    <dbReference type="NCBI Taxonomy" id="64525"/>
    <lineage>
        <taxon>Eukaryota</taxon>
        <taxon>Fungi</taxon>
        <taxon>Fungi incertae sedis</taxon>
        <taxon>Mucoromycota</taxon>
        <taxon>Mortierellomycotina</taxon>
        <taxon>Mortierellomycetes</taxon>
        <taxon>Mortierellales</taxon>
        <taxon>Mortierellaceae</taxon>
        <taxon>Podila</taxon>
    </lineage>
</organism>
<dbReference type="AlphaFoldDB" id="A0A9P5VG64"/>
<evidence type="ECO:0000313" key="2">
    <source>
        <dbReference type="Proteomes" id="UP000696485"/>
    </source>
</evidence>
<sequence length="100" mass="10944">PGCQASFSKTSSSTTMSYHMKAKHCAAYVALVKIKGTDWPAASLVQTSLDVMPVSKARRDKTLVATLEWLIGDLLPFSTLDSECFRAMIKTYSPNQDPPC</sequence>
<dbReference type="Proteomes" id="UP000696485">
    <property type="component" value="Unassembled WGS sequence"/>
</dbReference>